<accession>A0AAU8TYC8</accession>
<proteinExistence type="predicted"/>
<reference evidence="1 2" key="1">
    <citation type="journal article" date="2015" name="Genome Announc.">
        <title>Complete Genome Sequence of the Campylobacter ureolyticus Clinical Isolate RIGS 9880.</title>
        <authorList>
            <person name="Miller W.G."/>
            <person name="Yee E."/>
            <person name="On S.L."/>
            <person name="Andersen L.P."/>
            <person name="Bono J.L."/>
        </authorList>
    </citation>
    <scope>NUCLEOTIDE SEQUENCE [LARGE SCALE GENOMIC DNA]</scope>
    <source>
        <strain evidence="1 2">RIGS 9880</strain>
    </source>
</reference>
<name>A0AAU8TYC8_9BACT</name>
<organism evidence="1 2">
    <name type="scientific">Campylobacter ureolyticus RIGS 9880</name>
    <dbReference type="NCBI Taxonomy" id="1032069"/>
    <lineage>
        <taxon>Bacteria</taxon>
        <taxon>Pseudomonadati</taxon>
        <taxon>Campylobacterota</taxon>
        <taxon>Epsilonproteobacteria</taxon>
        <taxon>Campylobacterales</taxon>
        <taxon>Campylobacteraceae</taxon>
        <taxon>Campylobacter</taxon>
    </lineage>
</organism>
<dbReference type="KEGG" id="cure:CUREO_0335"/>
<sequence>MNIKVFDISDKITENTLDESQKQNILKIFEELTKERDLITHCYLDVNSESYKSSPIYYFKECEDKENFDFKRIAEDLLSAECKLDGTRNSTIREGLLFIKSNDASITIMKLEKLEVIDKDSYEIKSELGKEKDYFKVGIFSGNYEDVKIIDKNKTAAKYWYKKFLGLERKRNSGDNTQDIVNFINQDKLFTDDVVTKENYDEIKRYTEYYLFDNKKFDKSDLFDNLNSSGLLELSKEDELYSEESKQIDSDFDISEKVLNNNYQKKIQTSKEVTITTKNYLESIRDNEIIFDEKNKEIVIVIDDEYLSTVKEILRSE</sequence>
<dbReference type="Proteomes" id="UP000063971">
    <property type="component" value="Chromosome"/>
</dbReference>
<dbReference type="EMBL" id="CP012195">
    <property type="protein sequence ID" value="AKT90215.1"/>
    <property type="molecule type" value="Genomic_DNA"/>
</dbReference>
<evidence type="ECO:0000313" key="1">
    <source>
        <dbReference type="EMBL" id="AKT90215.1"/>
    </source>
</evidence>
<protein>
    <recommendedName>
        <fullName evidence="3">Nucleoid-associated protein</fullName>
    </recommendedName>
</protein>
<gene>
    <name evidence="1" type="ORF">CUREO_0335</name>
</gene>
<evidence type="ECO:0000313" key="2">
    <source>
        <dbReference type="Proteomes" id="UP000063971"/>
    </source>
</evidence>
<evidence type="ECO:0008006" key="3">
    <source>
        <dbReference type="Google" id="ProtNLM"/>
    </source>
</evidence>
<dbReference type="AlphaFoldDB" id="A0AAU8TYC8"/>